<keyword evidence="1" id="KW-0472">Membrane</keyword>
<reference evidence="3" key="1">
    <citation type="journal article" date="2019" name="Int. J. Syst. Evol. Microbiol.">
        <title>The Global Catalogue of Microorganisms (GCM) 10K type strain sequencing project: providing services to taxonomists for standard genome sequencing and annotation.</title>
        <authorList>
            <consortium name="The Broad Institute Genomics Platform"/>
            <consortium name="The Broad Institute Genome Sequencing Center for Infectious Disease"/>
            <person name="Wu L."/>
            <person name="Ma J."/>
        </authorList>
    </citation>
    <scope>NUCLEOTIDE SEQUENCE [LARGE SCALE GENOMIC DNA]</scope>
    <source>
        <strain evidence="3">JCM 6833</strain>
    </source>
</reference>
<gene>
    <name evidence="2" type="ORF">GCM10010411_93970</name>
</gene>
<comment type="caution">
    <text evidence="2">The sequence shown here is derived from an EMBL/GenBank/DDBJ whole genome shotgun (WGS) entry which is preliminary data.</text>
</comment>
<dbReference type="Proteomes" id="UP001501509">
    <property type="component" value="Unassembled WGS sequence"/>
</dbReference>
<organism evidence="2 3">
    <name type="scientific">Actinomadura fulvescens</name>
    <dbReference type="NCBI Taxonomy" id="46160"/>
    <lineage>
        <taxon>Bacteria</taxon>
        <taxon>Bacillati</taxon>
        <taxon>Actinomycetota</taxon>
        <taxon>Actinomycetes</taxon>
        <taxon>Streptosporangiales</taxon>
        <taxon>Thermomonosporaceae</taxon>
        <taxon>Actinomadura</taxon>
    </lineage>
</organism>
<keyword evidence="3" id="KW-1185">Reference proteome</keyword>
<sequence length="171" mass="17822">MLALFNLGLVLGGLLSASVLWLVSGLTDPVPETGRIGVALVAAGAGLLRDFGVVTLPLPQHARQIPQEVLLRKPLRGALQFGFELGTGVRTYISSTSPYVLAIALFFISPGFVPVALAGLGFGIGRGATAAAQYWSRDPEWNKRAAARIGPLTRSASGVMLGFLVLVAING</sequence>
<keyword evidence="1" id="KW-1133">Transmembrane helix</keyword>
<dbReference type="RefSeq" id="WP_344549295.1">
    <property type="nucleotide sequence ID" value="NZ_BAAATD010000027.1"/>
</dbReference>
<feature type="transmembrane region" description="Helical" evidence="1">
    <location>
        <begin position="99"/>
        <end position="124"/>
    </location>
</feature>
<feature type="transmembrane region" description="Helical" evidence="1">
    <location>
        <begin position="145"/>
        <end position="169"/>
    </location>
</feature>
<proteinExistence type="predicted"/>
<keyword evidence="1" id="KW-0812">Transmembrane</keyword>
<accession>A0ABP6D9C3</accession>
<protein>
    <submittedName>
        <fullName evidence="2">Uncharacterized protein</fullName>
    </submittedName>
</protein>
<evidence type="ECO:0000256" key="1">
    <source>
        <dbReference type="SAM" id="Phobius"/>
    </source>
</evidence>
<dbReference type="EMBL" id="BAAATD010000027">
    <property type="protein sequence ID" value="GAA2639029.1"/>
    <property type="molecule type" value="Genomic_DNA"/>
</dbReference>
<evidence type="ECO:0000313" key="2">
    <source>
        <dbReference type="EMBL" id="GAA2639029.1"/>
    </source>
</evidence>
<name>A0ABP6D9C3_9ACTN</name>
<evidence type="ECO:0000313" key="3">
    <source>
        <dbReference type="Proteomes" id="UP001501509"/>
    </source>
</evidence>